<feature type="region of interest" description="Disordered" evidence="1">
    <location>
        <begin position="38"/>
        <end position="75"/>
    </location>
</feature>
<protein>
    <submittedName>
        <fullName evidence="2">Uncharacterized protein</fullName>
    </submittedName>
</protein>
<accession>A0A2R4CAA7</accession>
<proteinExistence type="predicted"/>
<dbReference type="Proteomes" id="UP000240505">
    <property type="component" value="Chromosome"/>
</dbReference>
<dbReference type="EMBL" id="CP028324">
    <property type="protein sequence ID" value="AVR96566.1"/>
    <property type="molecule type" value="Genomic_DNA"/>
</dbReference>
<organism evidence="2 3">
    <name type="scientific">Pseudoduganella armeniaca</name>
    <dbReference type="NCBI Taxonomy" id="2072590"/>
    <lineage>
        <taxon>Bacteria</taxon>
        <taxon>Pseudomonadati</taxon>
        <taxon>Pseudomonadota</taxon>
        <taxon>Betaproteobacteria</taxon>
        <taxon>Burkholderiales</taxon>
        <taxon>Oxalobacteraceae</taxon>
        <taxon>Telluria group</taxon>
        <taxon>Pseudoduganella</taxon>
    </lineage>
</organism>
<keyword evidence="3" id="KW-1185">Reference proteome</keyword>
<evidence type="ECO:0000313" key="2">
    <source>
        <dbReference type="EMBL" id="AVR96566.1"/>
    </source>
</evidence>
<sequence length="75" mass="8285">MMLAALVVLRLVVVSTRAGMRPGVTMLPVVSLRPVPRHVRARSAQQHRGGREPLQGHAGQQQPEDEETKQRFHGA</sequence>
<dbReference type="KEGG" id="masz:C9I28_13320"/>
<evidence type="ECO:0000313" key="3">
    <source>
        <dbReference type="Proteomes" id="UP000240505"/>
    </source>
</evidence>
<evidence type="ECO:0000256" key="1">
    <source>
        <dbReference type="SAM" id="MobiDB-lite"/>
    </source>
</evidence>
<dbReference type="AlphaFoldDB" id="A0A2R4CAA7"/>
<name>A0A2R4CAA7_9BURK</name>
<gene>
    <name evidence="2" type="ORF">C9I28_13320</name>
</gene>
<reference evidence="2 3" key="1">
    <citation type="submission" date="2018-03" db="EMBL/GenBank/DDBJ databases">
        <title>Massilia armeniaca sp. nov., isolated from desert soil.</title>
        <authorList>
            <person name="Huang H."/>
            <person name="Ren M."/>
        </authorList>
    </citation>
    <scope>NUCLEOTIDE SEQUENCE [LARGE SCALE GENOMIC DNA]</scope>
    <source>
        <strain evidence="2 3">ZMN-3</strain>
    </source>
</reference>